<dbReference type="Proteomes" id="UP000589984">
    <property type="component" value="Unassembled WGS sequence"/>
</dbReference>
<keyword evidence="3" id="KW-1185">Reference proteome</keyword>
<evidence type="ECO:0000313" key="2">
    <source>
        <dbReference type="EMBL" id="NVF14363.1"/>
    </source>
</evidence>
<dbReference type="PANTHER" id="PTHR37844:SF2">
    <property type="entry name" value="SER_THR PROTEIN PHOSPHATASE SUPERFAMILY (AFU_ORTHOLOGUE AFUA_1G14840)"/>
    <property type="match status" value="1"/>
</dbReference>
<accession>A0A7Y6RCL7</accession>
<proteinExistence type="predicted"/>
<dbReference type="AlphaFoldDB" id="A0A7Y6RCL7"/>
<name>A0A7Y6RCL7_9GAMM</name>
<dbReference type="EMBL" id="JABWCV010000008">
    <property type="protein sequence ID" value="NVF14363.1"/>
    <property type="molecule type" value="Genomic_DNA"/>
</dbReference>
<comment type="caution">
    <text evidence="2">The sequence shown here is derived from an EMBL/GenBank/DDBJ whole genome shotgun (WGS) entry which is preliminary data.</text>
</comment>
<dbReference type="InterPro" id="IPR004843">
    <property type="entry name" value="Calcineurin-like_PHP"/>
</dbReference>
<protein>
    <submittedName>
        <fullName evidence="2">Metallophosphoesterase</fullName>
    </submittedName>
</protein>
<feature type="domain" description="Calcineurin-like phosphoesterase" evidence="1">
    <location>
        <begin position="1"/>
        <end position="219"/>
    </location>
</feature>
<dbReference type="InterPro" id="IPR029052">
    <property type="entry name" value="Metallo-depent_PP-like"/>
</dbReference>
<organism evidence="2 3">
    <name type="scientific">Vreelandella maris</name>
    <dbReference type="NCBI Taxonomy" id="2729617"/>
    <lineage>
        <taxon>Bacteria</taxon>
        <taxon>Pseudomonadati</taxon>
        <taxon>Pseudomonadota</taxon>
        <taxon>Gammaproteobacteria</taxon>
        <taxon>Oceanospirillales</taxon>
        <taxon>Halomonadaceae</taxon>
        <taxon>Vreelandella</taxon>
    </lineage>
</organism>
<sequence length="253" mass="28415">MRLRILSDLHLEFFDGSRELPEVDADVVILAGDIHRKSEGLAWARHRFPDRPIIYVPGNHEFYGTCMPQLREELASEAERLNIELLDNRAVTLDGVRFYGTTLWTDFALYANDPTQNPAHTESKALRYMPDFKIVQSSPGVTLTPQMSQELHSEALGWLENALAQPFNGPKVVISHHAPLHDCIPGQYLGDALSPAFASHLPQLMGKMDIWVHGHVHEPVDILLNGTRIIANPGGYPYEFTPELFKSGFVIDV</sequence>
<gene>
    <name evidence="2" type="ORF">HUO07_09265</name>
</gene>
<dbReference type="RefSeq" id="WP_176303345.1">
    <property type="nucleotide sequence ID" value="NZ_JABWCV010000008.1"/>
</dbReference>
<dbReference type="SUPFAM" id="SSF56300">
    <property type="entry name" value="Metallo-dependent phosphatases"/>
    <property type="match status" value="1"/>
</dbReference>
<evidence type="ECO:0000259" key="1">
    <source>
        <dbReference type="Pfam" id="PF00149"/>
    </source>
</evidence>
<dbReference type="GO" id="GO:0016787">
    <property type="term" value="F:hydrolase activity"/>
    <property type="evidence" value="ECO:0007669"/>
    <property type="project" value="InterPro"/>
</dbReference>
<dbReference type="PANTHER" id="PTHR37844">
    <property type="entry name" value="SER/THR PROTEIN PHOSPHATASE SUPERFAMILY (AFU_ORTHOLOGUE AFUA_1G14840)"/>
    <property type="match status" value="1"/>
</dbReference>
<dbReference type="Gene3D" id="3.60.21.10">
    <property type="match status" value="1"/>
</dbReference>
<evidence type="ECO:0000313" key="3">
    <source>
        <dbReference type="Proteomes" id="UP000589984"/>
    </source>
</evidence>
<reference evidence="2 3" key="1">
    <citation type="submission" date="2020-06" db="EMBL/GenBank/DDBJ databases">
        <title>Halomonas sp. QX-1 draft genome sequence.</title>
        <authorList>
            <person name="Qiu X."/>
        </authorList>
    </citation>
    <scope>NUCLEOTIDE SEQUENCE [LARGE SCALE GENOMIC DNA]</scope>
    <source>
        <strain evidence="2 3">QX-1</strain>
    </source>
</reference>
<dbReference type="Pfam" id="PF00149">
    <property type="entry name" value="Metallophos"/>
    <property type="match status" value="1"/>
</dbReference>